<evidence type="ECO:0000313" key="2">
    <source>
        <dbReference type="EMBL" id="CAB4263540.1"/>
    </source>
</evidence>
<name>A0A6J5THV6_PRUAR</name>
<protein>
    <submittedName>
        <fullName evidence="2">Uncharacterized protein</fullName>
    </submittedName>
</protein>
<sequence length="60" mass="6485">MQVERCLFVEESASASMPQHGNVIPSSDPESTDSKEIIPIGRSSGKRKDHAAETDGQMPD</sequence>
<accession>A0A6J5THV6</accession>
<proteinExistence type="predicted"/>
<reference evidence="2 3" key="1">
    <citation type="submission" date="2020-05" db="EMBL/GenBank/DDBJ databases">
        <authorList>
            <person name="Campoy J."/>
            <person name="Schneeberger K."/>
            <person name="Spophaly S."/>
        </authorList>
    </citation>
    <scope>NUCLEOTIDE SEQUENCE [LARGE SCALE GENOMIC DNA]</scope>
    <source>
        <strain evidence="2">PruArmRojPasFocal</strain>
    </source>
</reference>
<dbReference type="Proteomes" id="UP000507222">
    <property type="component" value="Unassembled WGS sequence"/>
</dbReference>
<dbReference type="AlphaFoldDB" id="A0A6J5THV6"/>
<evidence type="ECO:0000256" key="1">
    <source>
        <dbReference type="SAM" id="MobiDB-lite"/>
    </source>
</evidence>
<organism evidence="2 3">
    <name type="scientific">Prunus armeniaca</name>
    <name type="common">Apricot</name>
    <name type="synonym">Armeniaca vulgaris</name>
    <dbReference type="NCBI Taxonomy" id="36596"/>
    <lineage>
        <taxon>Eukaryota</taxon>
        <taxon>Viridiplantae</taxon>
        <taxon>Streptophyta</taxon>
        <taxon>Embryophyta</taxon>
        <taxon>Tracheophyta</taxon>
        <taxon>Spermatophyta</taxon>
        <taxon>Magnoliopsida</taxon>
        <taxon>eudicotyledons</taxon>
        <taxon>Gunneridae</taxon>
        <taxon>Pentapetalae</taxon>
        <taxon>rosids</taxon>
        <taxon>fabids</taxon>
        <taxon>Rosales</taxon>
        <taxon>Rosaceae</taxon>
        <taxon>Amygdaloideae</taxon>
        <taxon>Amygdaleae</taxon>
        <taxon>Prunus</taxon>
    </lineage>
</organism>
<gene>
    <name evidence="2" type="ORF">CURHAP_LOCUS3966</name>
</gene>
<dbReference type="EMBL" id="CAEKDK010000001">
    <property type="protein sequence ID" value="CAB4263540.1"/>
    <property type="molecule type" value="Genomic_DNA"/>
</dbReference>
<evidence type="ECO:0000313" key="3">
    <source>
        <dbReference type="Proteomes" id="UP000507222"/>
    </source>
</evidence>
<feature type="compositionally biased region" description="Polar residues" evidence="1">
    <location>
        <begin position="13"/>
        <end position="29"/>
    </location>
</feature>
<feature type="region of interest" description="Disordered" evidence="1">
    <location>
        <begin position="10"/>
        <end position="60"/>
    </location>
</feature>